<accession>A0AAU8JMP9</accession>
<dbReference type="RefSeq" id="WP_354637133.1">
    <property type="nucleotide sequence ID" value="NZ_CP159872.1"/>
</dbReference>
<organism evidence="1">
    <name type="scientific">Kitasatospora camelliae</name>
    <dbReference type="NCBI Taxonomy" id="3156397"/>
    <lineage>
        <taxon>Bacteria</taxon>
        <taxon>Bacillati</taxon>
        <taxon>Actinomycetota</taxon>
        <taxon>Actinomycetes</taxon>
        <taxon>Kitasatosporales</taxon>
        <taxon>Streptomycetaceae</taxon>
        <taxon>Kitasatospora</taxon>
    </lineage>
</organism>
<dbReference type="EMBL" id="CP159872">
    <property type="protein sequence ID" value="XCM77514.1"/>
    <property type="molecule type" value="Genomic_DNA"/>
</dbReference>
<protein>
    <submittedName>
        <fullName evidence="1">Uncharacterized protein</fullName>
    </submittedName>
</protein>
<dbReference type="AlphaFoldDB" id="A0AAU8JMP9"/>
<gene>
    <name evidence="1" type="ORF">ABWK59_00365</name>
</gene>
<reference evidence="1" key="1">
    <citation type="submission" date="2024-06" db="EMBL/GenBank/DDBJ databases">
        <title>The genome sequences of Kitasatospora sp. strain HUAS MG31.</title>
        <authorList>
            <person name="Mo P."/>
        </authorList>
    </citation>
    <scope>NUCLEOTIDE SEQUENCE</scope>
    <source>
        <strain evidence="1">HUAS MG31</strain>
    </source>
</reference>
<sequence length="124" mass="13360">MNNSVSLGVFLAVASEARVPFPVVELAGRGVTAGAAANRWVLEVGKPSVDGFTLADKLIEFGEWEERLVGLWQAFGRGEVEMTDFEAQLAQIVTAMEGWPRVPEGPVEDFSSRLRRVLGPGSDG</sequence>
<name>A0AAU8JMP9_9ACTN</name>
<evidence type="ECO:0000313" key="1">
    <source>
        <dbReference type="EMBL" id="XCM77514.1"/>
    </source>
</evidence>
<proteinExistence type="predicted"/>
<dbReference type="KEGG" id="kcm:ABWK59_00365"/>